<protein>
    <submittedName>
        <fullName evidence="2">Os03g0332566 protein</fullName>
    </submittedName>
</protein>
<evidence type="ECO:0000256" key="1">
    <source>
        <dbReference type="SAM" id="MobiDB-lite"/>
    </source>
</evidence>
<dbReference type="AlphaFoldDB" id="A0A0P0VXW0"/>
<keyword evidence="3" id="KW-1185">Reference proteome</keyword>
<gene>
    <name evidence="2" type="ordered locus">Os03g0332566</name>
    <name evidence="2" type="ORF">OSNPB_030332566</name>
</gene>
<feature type="non-terminal residue" evidence="2">
    <location>
        <position position="134"/>
    </location>
</feature>
<name>A0A0P0VXW0_ORYSJ</name>
<accession>A0A0P0VXW0</accession>
<reference evidence="2 3" key="3">
    <citation type="journal article" date="2013" name="Rice">
        <title>Improvement of the Oryza sativa Nipponbare reference genome using next generation sequence and optical map data.</title>
        <authorList>
            <person name="Kawahara Y."/>
            <person name="de la Bastide M."/>
            <person name="Hamilton J.P."/>
            <person name="Kanamori H."/>
            <person name="McCombie W.R."/>
            <person name="Ouyang S."/>
            <person name="Schwartz D.C."/>
            <person name="Tanaka T."/>
            <person name="Wu J."/>
            <person name="Zhou S."/>
            <person name="Childs K.L."/>
            <person name="Davidson R.M."/>
            <person name="Lin H."/>
            <person name="Quesada-Ocampo L."/>
            <person name="Vaillancourt B."/>
            <person name="Sakai H."/>
            <person name="Lee S.S."/>
            <person name="Kim J."/>
            <person name="Numa H."/>
            <person name="Itoh T."/>
            <person name="Buell C.R."/>
            <person name="Matsumoto T."/>
        </authorList>
    </citation>
    <scope>NUCLEOTIDE SEQUENCE [LARGE SCALE GENOMIC DNA]</scope>
    <source>
        <strain evidence="3">cv. Nipponbare</strain>
    </source>
</reference>
<reference evidence="2 3" key="2">
    <citation type="journal article" date="2013" name="Plant Cell Physiol.">
        <title>Rice Annotation Project Database (RAP-DB): an integrative and interactive database for rice genomics.</title>
        <authorList>
            <person name="Sakai H."/>
            <person name="Lee S.S."/>
            <person name="Tanaka T."/>
            <person name="Numa H."/>
            <person name="Kim J."/>
            <person name="Kawahara Y."/>
            <person name="Wakimoto H."/>
            <person name="Yang C.C."/>
            <person name="Iwamoto M."/>
            <person name="Abe T."/>
            <person name="Yamada Y."/>
            <person name="Muto A."/>
            <person name="Inokuchi H."/>
            <person name="Ikemura T."/>
            <person name="Matsumoto T."/>
            <person name="Sasaki T."/>
            <person name="Itoh T."/>
        </authorList>
    </citation>
    <scope>NUCLEOTIDE SEQUENCE [LARGE SCALE GENOMIC DNA]</scope>
    <source>
        <strain evidence="3">cv. Nipponbare</strain>
    </source>
</reference>
<evidence type="ECO:0000313" key="3">
    <source>
        <dbReference type="Proteomes" id="UP000059680"/>
    </source>
</evidence>
<proteinExistence type="predicted"/>
<organism evidence="2 3">
    <name type="scientific">Oryza sativa subsp. japonica</name>
    <name type="common">Rice</name>
    <dbReference type="NCBI Taxonomy" id="39947"/>
    <lineage>
        <taxon>Eukaryota</taxon>
        <taxon>Viridiplantae</taxon>
        <taxon>Streptophyta</taxon>
        <taxon>Embryophyta</taxon>
        <taxon>Tracheophyta</taxon>
        <taxon>Spermatophyta</taxon>
        <taxon>Magnoliopsida</taxon>
        <taxon>Liliopsida</taxon>
        <taxon>Poales</taxon>
        <taxon>Poaceae</taxon>
        <taxon>BOP clade</taxon>
        <taxon>Oryzoideae</taxon>
        <taxon>Oryzeae</taxon>
        <taxon>Oryzinae</taxon>
        <taxon>Oryza</taxon>
        <taxon>Oryza sativa</taxon>
    </lineage>
</organism>
<dbReference type="PaxDb" id="39947-A0A0P0VXW0"/>
<dbReference type="Proteomes" id="UP000059680">
    <property type="component" value="Chromosome 3"/>
</dbReference>
<feature type="compositionally biased region" description="Basic and acidic residues" evidence="1">
    <location>
        <begin position="124"/>
        <end position="134"/>
    </location>
</feature>
<feature type="region of interest" description="Disordered" evidence="1">
    <location>
        <begin position="62"/>
        <end position="134"/>
    </location>
</feature>
<reference evidence="3" key="1">
    <citation type="journal article" date="2005" name="Nature">
        <title>The map-based sequence of the rice genome.</title>
        <authorList>
            <consortium name="International rice genome sequencing project (IRGSP)"/>
            <person name="Matsumoto T."/>
            <person name="Wu J."/>
            <person name="Kanamori H."/>
            <person name="Katayose Y."/>
            <person name="Fujisawa M."/>
            <person name="Namiki N."/>
            <person name="Mizuno H."/>
            <person name="Yamamoto K."/>
            <person name="Antonio B.A."/>
            <person name="Baba T."/>
            <person name="Sakata K."/>
            <person name="Nagamura Y."/>
            <person name="Aoki H."/>
            <person name="Arikawa K."/>
            <person name="Arita K."/>
            <person name="Bito T."/>
            <person name="Chiden Y."/>
            <person name="Fujitsuka N."/>
            <person name="Fukunaka R."/>
            <person name="Hamada M."/>
            <person name="Harada C."/>
            <person name="Hayashi A."/>
            <person name="Hijishita S."/>
            <person name="Honda M."/>
            <person name="Hosokawa S."/>
            <person name="Ichikawa Y."/>
            <person name="Idonuma A."/>
            <person name="Iijima M."/>
            <person name="Ikeda M."/>
            <person name="Ikeno M."/>
            <person name="Ito K."/>
            <person name="Ito S."/>
            <person name="Ito T."/>
            <person name="Ito Y."/>
            <person name="Ito Y."/>
            <person name="Iwabuchi A."/>
            <person name="Kamiya K."/>
            <person name="Karasawa W."/>
            <person name="Kurita K."/>
            <person name="Katagiri S."/>
            <person name="Kikuta A."/>
            <person name="Kobayashi H."/>
            <person name="Kobayashi N."/>
            <person name="Machita K."/>
            <person name="Maehara T."/>
            <person name="Masukawa M."/>
            <person name="Mizubayashi T."/>
            <person name="Mukai Y."/>
            <person name="Nagasaki H."/>
            <person name="Nagata Y."/>
            <person name="Naito S."/>
            <person name="Nakashima M."/>
            <person name="Nakama Y."/>
            <person name="Nakamichi Y."/>
            <person name="Nakamura M."/>
            <person name="Meguro A."/>
            <person name="Negishi M."/>
            <person name="Ohta I."/>
            <person name="Ohta T."/>
            <person name="Okamoto M."/>
            <person name="Ono N."/>
            <person name="Saji S."/>
            <person name="Sakaguchi M."/>
            <person name="Sakai K."/>
            <person name="Shibata M."/>
            <person name="Shimokawa T."/>
            <person name="Song J."/>
            <person name="Takazaki Y."/>
            <person name="Terasawa K."/>
            <person name="Tsugane M."/>
            <person name="Tsuji K."/>
            <person name="Ueda S."/>
            <person name="Waki K."/>
            <person name="Yamagata H."/>
            <person name="Yamamoto M."/>
            <person name="Yamamoto S."/>
            <person name="Yamane H."/>
            <person name="Yoshiki S."/>
            <person name="Yoshihara R."/>
            <person name="Yukawa K."/>
            <person name="Zhong H."/>
            <person name="Yano M."/>
            <person name="Yuan Q."/>
            <person name="Ouyang S."/>
            <person name="Liu J."/>
            <person name="Jones K.M."/>
            <person name="Gansberger K."/>
            <person name="Moffat K."/>
            <person name="Hill J."/>
            <person name="Bera J."/>
            <person name="Fadrosh D."/>
            <person name="Jin S."/>
            <person name="Johri S."/>
            <person name="Kim M."/>
            <person name="Overton L."/>
            <person name="Reardon M."/>
            <person name="Tsitrin T."/>
            <person name="Vuong H."/>
            <person name="Weaver B."/>
            <person name="Ciecko A."/>
            <person name="Tallon L."/>
            <person name="Jackson J."/>
            <person name="Pai G."/>
            <person name="Aken S.V."/>
            <person name="Utterback T."/>
            <person name="Reidmuller S."/>
            <person name="Feldblyum T."/>
            <person name="Hsiao J."/>
            <person name="Zismann V."/>
            <person name="Iobst S."/>
            <person name="de Vazeille A.R."/>
            <person name="Buell C.R."/>
            <person name="Ying K."/>
            <person name="Li Y."/>
            <person name="Lu T."/>
            <person name="Huang Y."/>
            <person name="Zhao Q."/>
            <person name="Feng Q."/>
            <person name="Zhang L."/>
            <person name="Zhu J."/>
            <person name="Weng Q."/>
            <person name="Mu J."/>
            <person name="Lu Y."/>
            <person name="Fan D."/>
            <person name="Liu Y."/>
            <person name="Guan J."/>
            <person name="Zhang Y."/>
            <person name="Yu S."/>
            <person name="Liu X."/>
            <person name="Zhang Y."/>
            <person name="Hong G."/>
            <person name="Han B."/>
            <person name="Choisne N."/>
            <person name="Demange N."/>
            <person name="Orjeda G."/>
            <person name="Samain S."/>
            <person name="Cattolico L."/>
            <person name="Pelletier E."/>
            <person name="Couloux A."/>
            <person name="Segurens B."/>
            <person name="Wincker P."/>
            <person name="D'Hont A."/>
            <person name="Scarpelli C."/>
            <person name="Weissenbach J."/>
            <person name="Salanoubat M."/>
            <person name="Quetier F."/>
            <person name="Yu Y."/>
            <person name="Kim H.R."/>
            <person name="Rambo T."/>
            <person name="Currie J."/>
            <person name="Collura K."/>
            <person name="Luo M."/>
            <person name="Yang T."/>
            <person name="Ammiraju J.S.S."/>
            <person name="Engler F."/>
            <person name="Soderlund C."/>
            <person name="Wing R.A."/>
            <person name="Palmer L.E."/>
            <person name="de la Bastide M."/>
            <person name="Spiegel L."/>
            <person name="Nascimento L."/>
            <person name="Zutavern T."/>
            <person name="O'Shaughnessy A."/>
            <person name="Dike S."/>
            <person name="Dedhia N."/>
            <person name="Preston R."/>
            <person name="Balija V."/>
            <person name="McCombie W.R."/>
            <person name="Chow T."/>
            <person name="Chen H."/>
            <person name="Chung M."/>
            <person name="Chen C."/>
            <person name="Shaw J."/>
            <person name="Wu H."/>
            <person name="Hsiao K."/>
            <person name="Chao Y."/>
            <person name="Chu M."/>
            <person name="Cheng C."/>
            <person name="Hour A."/>
            <person name="Lee P."/>
            <person name="Lin S."/>
            <person name="Lin Y."/>
            <person name="Liou J."/>
            <person name="Liu S."/>
            <person name="Hsing Y."/>
            <person name="Raghuvanshi S."/>
            <person name="Mohanty A."/>
            <person name="Bharti A.K."/>
            <person name="Gaur A."/>
            <person name="Gupta V."/>
            <person name="Kumar D."/>
            <person name="Ravi V."/>
            <person name="Vij S."/>
            <person name="Kapur A."/>
            <person name="Khurana P."/>
            <person name="Khurana P."/>
            <person name="Khurana J.P."/>
            <person name="Tyagi A.K."/>
            <person name="Gaikwad K."/>
            <person name="Singh A."/>
            <person name="Dalal V."/>
            <person name="Srivastava S."/>
            <person name="Dixit A."/>
            <person name="Pal A.K."/>
            <person name="Ghazi I.A."/>
            <person name="Yadav M."/>
            <person name="Pandit A."/>
            <person name="Bhargava A."/>
            <person name="Sureshbabu K."/>
            <person name="Batra K."/>
            <person name="Sharma T.R."/>
            <person name="Mohapatra T."/>
            <person name="Singh N.K."/>
            <person name="Messing J."/>
            <person name="Nelson A.B."/>
            <person name="Fuks G."/>
            <person name="Kavchok S."/>
            <person name="Keizer G."/>
            <person name="Linton E."/>
            <person name="Llaca V."/>
            <person name="Song R."/>
            <person name="Tanyolac B."/>
            <person name="Young S."/>
            <person name="Ho-Il K."/>
            <person name="Hahn J.H."/>
            <person name="Sangsakoo G."/>
            <person name="Vanavichit A."/>
            <person name="de Mattos Luiz.A.T."/>
            <person name="Zimmer P.D."/>
            <person name="Malone G."/>
            <person name="Dellagostin O."/>
            <person name="de Oliveira A.C."/>
            <person name="Bevan M."/>
            <person name="Bancroft I."/>
            <person name="Minx P."/>
            <person name="Cordum H."/>
            <person name="Wilson R."/>
            <person name="Cheng Z."/>
            <person name="Jin W."/>
            <person name="Jiang J."/>
            <person name="Leong S.A."/>
            <person name="Iwama H."/>
            <person name="Gojobori T."/>
            <person name="Itoh T."/>
            <person name="Niimura Y."/>
            <person name="Fujii Y."/>
            <person name="Habara T."/>
            <person name="Sakai H."/>
            <person name="Sato Y."/>
            <person name="Wilson G."/>
            <person name="Kumar K."/>
            <person name="McCouch S."/>
            <person name="Juretic N."/>
            <person name="Hoen D."/>
            <person name="Wright S."/>
            <person name="Bruskiewich R."/>
            <person name="Bureau T."/>
            <person name="Miyao A."/>
            <person name="Hirochika H."/>
            <person name="Nishikawa T."/>
            <person name="Kadowaki K."/>
            <person name="Sugiura M."/>
            <person name="Burr B."/>
            <person name="Sasaki T."/>
        </authorList>
    </citation>
    <scope>NUCLEOTIDE SEQUENCE [LARGE SCALE GENOMIC DNA]</scope>
    <source>
        <strain evidence="3">cv. Nipponbare</strain>
    </source>
</reference>
<evidence type="ECO:0000313" key="2">
    <source>
        <dbReference type="EMBL" id="BAS84044.1"/>
    </source>
</evidence>
<sequence>MDEFELFPIPELLGLVVEQVGEACVVDVEDPCVEAVAVGLDGVDVGGDLVHDAAQVPAVLPPRHVAPDVGDARRGHRAPPPGVVRLHHDPPAQAPGVAVHGRRVARPRRDAAADVEDDGGDQMRQQDDESDDGR</sequence>
<dbReference type="Gramene" id="Os03t0332566-00">
    <property type="protein sequence ID" value="Os03t0332566-00"/>
    <property type="gene ID" value="Os03g0332566"/>
</dbReference>
<dbReference type="EMBL" id="AP014959">
    <property type="protein sequence ID" value="BAS84044.1"/>
    <property type="molecule type" value="Genomic_DNA"/>
</dbReference>
<dbReference type="InParanoid" id="A0A0P0VXW0"/>